<name>A0A511SV03_MYXFU</name>
<keyword evidence="2" id="KW-1133">Transmembrane helix</keyword>
<keyword evidence="2" id="KW-0812">Transmembrane</keyword>
<evidence type="ECO:0000313" key="3">
    <source>
        <dbReference type="EMBL" id="GEN05302.1"/>
    </source>
</evidence>
<gene>
    <name evidence="3" type="ORF">MFU01_03390</name>
    <name evidence="4" type="ORF">SAMN05443572_1011154</name>
</gene>
<dbReference type="EMBL" id="BJXR01000006">
    <property type="protein sequence ID" value="GEN05302.1"/>
    <property type="molecule type" value="Genomic_DNA"/>
</dbReference>
<dbReference type="AlphaFoldDB" id="A0A511SV03"/>
<reference evidence="4 5" key="1">
    <citation type="submission" date="2016-10" db="EMBL/GenBank/DDBJ databases">
        <authorList>
            <person name="Varghese N."/>
            <person name="Submissions S."/>
        </authorList>
    </citation>
    <scope>NUCLEOTIDE SEQUENCE [LARGE SCALE GENOMIC DNA]</scope>
    <source>
        <strain evidence="4 5">DSM 16525</strain>
    </source>
</reference>
<accession>A0A511SV03</accession>
<dbReference type="Proteomes" id="UP000321514">
    <property type="component" value="Unassembled WGS sequence"/>
</dbReference>
<dbReference type="Proteomes" id="UP000183760">
    <property type="component" value="Unassembled WGS sequence"/>
</dbReference>
<keyword evidence="2" id="KW-0472">Membrane</keyword>
<comment type="caution">
    <text evidence="3">The sequence shown here is derived from an EMBL/GenBank/DDBJ whole genome shotgun (WGS) entry which is preliminary data.</text>
</comment>
<evidence type="ECO:0000256" key="1">
    <source>
        <dbReference type="SAM" id="MobiDB-lite"/>
    </source>
</evidence>
<feature type="region of interest" description="Disordered" evidence="1">
    <location>
        <begin position="202"/>
        <end position="224"/>
    </location>
</feature>
<sequence>MKTYGQRARRGAAAVETALCMLVIIPVFMYALFVDDLLRHTLDSQETALSTIWDYAVQDYPTKPKNPPPEGGAEEPFYGFNGAQYYARLQYCDHESGLDSFGPGKGPECENDEGHHAEVTAHACWLNPGAQQVQCTLNQADPNGGGGGGPAGAYNVTLHQAYMDDFGKGGVIRCSARLGVQNYLLPRTFLQDFSQVNLARQTKKKSDGIHSNAQGGDLQDDPRGLEGDVYLLPWERIAIVTDTWALTKEARYEPGTEDSDQENLYARVSQIYKSGDNPAYEQMSSAAEAFVNEATQEVLSSDIKLDDMPPGDDPRKASLSIVPFPSSGGPTQQMNQNGGSATYFNSEWRDWDRNNNEKTHNARGNNYLGCAQAERC</sequence>
<reference evidence="3 6" key="2">
    <citation type="submission" date="2019-07" db="EMBL/GenBank/DDBJ databases">
        <title>Whole genome shotgun sequence of Myxococcus fulvus NBRC 100333.</title>
        <authorList>
            <person name="Hosoyama A."/>
            <person name="Uohara A."/>
            <person name="Ohji S."/>
            <person name="Ichikawa N."/>
        </authorList>
    </citation>
    <scope>NUCLEOTIDE SEQUENCE [LARGE SCALE GENOMIC DNA]</scope>
    <source>
        <strain evidence="3 6">NBRC 100333</strain>
    </source>
</reference>
<dbReference type="RefSeq" id="WP_174816607.1">
    <property type="nucleotide sequence ID" value="NZ_BJXR01000006.1"/>
</dbReference>
<evidence type="ECO:0000313" key="5">
    <source>
        <dbReference type="Proteomes" id="UP000183760"/>
    </source>
</evidence>
<organism evidence="3 6">
    <name type="scientific">Myxococcus fulvus</name>
    <dbReference type="NCBI Taxonomy" id="33"/>
    <lineage>
        <taxon>Bacteria</taxon>
        <taxon>Pseudomonadati</taxon>
        <taxon>Myxococcota</taxon>
        <taxon>Myxococcia</taxon>
        <taxon>Myxococcales</taxon>
        <taxon>Cystobacterineae</taxon>
        <taxon>Myxococcaceae</taxon>
        <taxon>Myxococcus</taxon>
    </lineage>
</organism>
<dbReference type="STRING" id="1334629.MFUL124B02_06700"/>
<evidence type="ECO:0000313" key="6">
    <source>
        <dbReference type="Proteomes" id="UP000321514"/>
    </source>
</evidence>
<dbReference type="EMBL" id="FOIB01000001">
    <property type="protein sequence ID" value="SET11909.1"/>
    <property type="molecule type" value="Genomic_DNA"/>
</dbReference>
<feature type="transmembrane region" description="Helical" evidence="2">
    <location>
        <begin position="12"/>
        <end position="33"/>
    </location>
</feature>
<protein>
    <submittedName>
        <fullName evidence="3">Uncharacterized protein</fullName>
    </submittedName>
</protein>
<evidence type="ECO:0000256" key="2">
    <source>
        <dbReference type="SAM" id="Phobius"/>
    </source>
</evidence>
<proteinExistence type="predicted"/>
<evidence type="ECO:0000313" key="4">
    <source>
        <dbReference type="EMBL" id="SET11909.1"/>
    </source>
</evidence>
<keyword evidence="5" id="KW-1185">Reference proteome</keyword>